<evidence type="ECO:0000256" key="5">
    <source>
        <dbReference type="ARBA" id="ARBA00022694"/>
    </source>
</evidence>
<keyword evidence="6" id="KW-0479">Metal-binding</keyword>
<name>A0A4R0N232_9SPHI</name>
<dbReference type="PANTHER" id="PTHR33540">
    <property type="entry name" value="TRNA THREONYLCARBAMOYLADENOSINE BIOSYNTHESIS PROTEIN TSAE"/>
    <property type="match status" value="1"/>
</dbReference>
<comment type="caution">
    <text evidence="11">The sequence shown here is derived from an EMBL/GenBank/DDBJ whole genome shotgun (WGS) entry which is preliminary data.</text>
</comment>
<dbReference type="GO" id="GO:0016740">
    <property type="term" value="F:transferase activity"/>
    <property type="evidence" value="ECO:0007669"/>
    <property type="project" value="UniProtKB-KW"/>
</dbReference>
<evidence type="ECO:0000256" key="3">
    <source>
        <dbReference type="ARBA" id="ARBA00019010"/>
    </source>
</evidence>
<dbReference type="AlphaFoldDB" id="A0A4R0N232"/>
<dbReference type="GO" id="GO:0005524">
    <property type="term" value="F:ATP binding"/>
    <property type="evidence" value="ECO:0007669"/>
    <property type="project" value="UniProtKB-KW"/>
</dbReference>
<dbReference type="OrthoDB" id="9815896at2"/>
<dbReference type="SUPFAM" id="SSF52540">
    <property type="entry name" value="P-loop containing nucleoside triphosphate hydrolases"/>
    <property type="match status" value="1"/>
</dbReference>
<dbReference type="Proteomes" id="UP000292884">
    <property type="component" value="Unassembled WGS sequence"/>
</dbReference>
<keyword evidence="12" id="KW-1185">Reference proteome</keyword>
<keyword evidence="9" id="KW-0460">Magnesium</keyword>
<gene>
    <name evidence="11" type="primary">tsaE</name>
    <name evidence="11" type="ORF">EZ428_03245</name>
</gene>
<comment type="subcellular location">
    <subcellularLocation>
        <location evidence="1">Cytoplasm</location>
    </subcellularLocation>
</comment>
<dbReference type="Pfam" id="PF02367">
    <property type="entry name" value="TsaE"/>
    <property type="match status" value="1"/>
</dbReference>
<dbReference type="GO" id="GO:0005737">
    <property type="term" value="C:cytoplasm"/>
    <property type="evidence" value="ECO:0007669"/>
    <property type="project" value="UniProtKB-SubCell"/>
</dbReference>
<dbReference type="NCBIfam" id="TIGR00150">
    <property type="entry name" value="T6A_YjeE"/>
    <property type="match status" value="1"/>
</dbReference>
<evidence type="ECO:0000256" key="7">
    <source>
        <dbReference type="ARBA" id="ARBA00022741"/>
    </source>
</evidence>
<protein>
    <recommendedName>
        <fullName evidence="3">tRNA threonylcarbamoyladenosine biosynthesis protein TsaE</fullName>
    </recommendedName>
    <alternativeName>
        <fullName evidence="10">t(6)A37 threonylcarbamoyladenosine biosynthesis protein TsaE</fullName>
    </alternativeName>
</protein>
<dbReference type="GO" id="GO:0002949">
    <property type="term" value="P:tRNA threonylcarbamoyladenosine modification"/>
    <property type="evidence" value="ECO:0007669"/>
    <property type="project" value="InterPro"/>
</dbReference>
<evidence type="ECO:0000313" key="12">
    <source>
        <dbReference type="Proteomes" id="UP000292884"/>
    </source>
</evidence>
<evidence type="ECO:0000313" key="11">
    <source>
        <dbReference type="EMBL" id="TCC93800.1"/>
    </source>
</evidence>
<evidence type="ECO:0000256" key="4">
    <source>
        <dbReference type="ARBA" id="ARBA00022490"/>
    </source>
</evidence>
<dbReference type="InterPro" id="IPR027417">
    <property type="entry name" value="P-loop_NTPase"/>
</dbReference>
<evidence type="ECO:0000256" key="1">
    <source>
        <dbReference type="ARBA" id="ARBA00004496"/>
    </source>
</evidence>
<keyword evidence="4" id="KW-0963">Cytoplasm</keyword>
<evidence type="ECO:0000256" key="6">
    <source>
        <dbReference type="ARBA" id="ARBA00022723"/>
    </source>
</evidence>
<sequence>MKSISINSTAELNSVAGQLLAFANGNKFFIFEGEMAAGKTTFIKAFCSVLGVKDVVSSPTFSIVNEYESKAGLIYHFDFYRLKTQQEAYDIGYEEYFYSGDYCLVEWPSKVEGLLPEKYIKVEILITGEEHRTFTFNDEVNG</sequence>
<organism evidence="11 12">
    <name type="scientific">Pedobacter frigiditerrae</name>
    <dbReference type="NCBI Taxonomy" id="2530452"/>
    <lineage>
        <taxon>Bacteria</taxon>
        <taxon>Pseudomonadati</taxon>
        <taxon>Bacteroidota</taxon>
        <taxon>Sphingobacteriia</taxon>
        <taxon>Sphingobacteriales</taxon>
        <taxon>Sphingobacteriaceae</taxon>
        <taxon>Pedobacter</taxon>
    </lineage>
</organism>
<proteinExistence type="inferred from homology"/>
<keyword evidence="5" id="KW-0819">tRNA processing</keyword>
<keyword evidence="7" id="KW-0547">Nucleotide-binding</keyword>
<keyword evidence="8" id="KW-0067">ATP-binding</keyword>
<dbReference type="Gene3D" id="3.40.50.300">
    <property type="entry name" value="P-loop containing nucleotide triphosphate hydrolases"/>
    <property type="match status" value="1"/>
</dbReference>
<dbReference type="EMBL" id="SJSK01000001">
    <property type="protein sequence ID" value="TCC93800.1"/>
    <property type="molecule type" value="Genomic_DNA"/>
</dbReference>
<evidence type="ECO:0000256" key="9">
    <source>
        <dbReference type="ARBA" id="ARBA00022842"/>
    </source>
</evidence>
<keyword evidence="11" id="KW-0808">Transferase</keyword>
<comment type="similarity">
    <text evidence="2">Belongs to the TsaE family.</text>
</comment>
<accession>A0A4R0N232</accession>
<dbReference type="PANTHER" id="PTHR33540:SF2">
    <property type="entry name" value="TRNA THREONYLCARBAMOYLADENOSINE BIOSYNTHESIS PROTEIN TSAE"/>
    <property type="match status" value="1"/>
</dbReference>
<evidence type="ECO:0000256" key="2">
    <source>
        <dbReference type="ARBA" id="ARBA00007599"/>
    </source>
</evidence>
<dbReference type="RefSeq" id="WP_131551666.1">
    <property type="nucleotide sequence ID" value="NZ_SJSK01000001.1"/>
</dbReference>
<dbReference type="InterPro" id="IPR003442">
    <property type="entry name" value="T6A_TsaE"/>
</dbReference>
<evidence type="ECO:0000256" key="10">
    <source>
        <dbReference type="ARBA" id="ARBA00032441"/>
    </source>
</evidence>
<dbReference type="GO" id="GO:0046872">
    <property type="term" value="F:metal ion binding"/>
    <property type="evidence" value="ECO:0007669"/>
    <property type="project" value="UniProtKB-KW"/>
</dbReference>
<evidence type="ECO:0000256" key="8">
    <source>
        <dbReference type="ARBA" id="ARBA00022840"/>
    </source>
</evidence>
<reference evidence="11 12" key="1">
    <citation type="submission" date="2019-02" db="EMBL/GenBank/DDBJ databases">
        <title>Pedobacter sp. RP-1-13 sp. nov., isolated from Arctic soil.</title>
        <authorList>
            <person name="Dahal R.H."/>
        </authorList>
    </citation>
    <scope>NUCLEOTIDE SEQUENCE [LARGE SCALE GENOMIC DNA]</scope>
    <source>
        <strain evidence="11 12">RP-1-13</strain>
    </source>
</reference>